<evidence type="ECO:0000313" key="8">
    <source>
        <dbReference type="Proteomes" id="UP000095751"/>
    </source>
</evidence>
<dbReference type="GO" id="GO:0003677">
    <property type="term" value="F:DNA binding"/>
    <property type="evidence" value="ECO:0007669"/>
    <property type="project" value="UniProtKB-KW"/>
</dbReference>
<evidence type="ECO:0000256" key="3">
    <source>
        <dbReference type="PROSITE-ProRule" id="PRU00169"/>
    </source>
</evidence>
<organism evidence="7 8">
    <name type="scientific">Fragilariopsis cylindrus CCMP1102</name>
    <dbReference type="NCBI Taxonomy" id="635003"/>
    <lineage>
        <taxon>Eukaryota</taxon>
        <taxon>Sar</taxon>
        <taxon>Stramenopiles</taxon>
        <taxon>Ochrophyta</taxon>
        <taxon>Bacillariophyta</taxon>
        <taxon>Bacillariophyceae</taxon>
        <taxon>Bacillariophycidae</taxon>
        <taxon>Bacillariales</taxon>
        <taxon>Bacillariaceae</taxon>
        <taxon>Fragilariopsis</taxon>
    </lineage>
</organism>
<dbReference type="Pfam" id="PF00072">
    <property type="entry name" value="Response_reg"/>
    <property type="match status" value="1"/>
</dbReference>
<dbReference type="SMART" id="SM00448">
    <property type="entry name" value="REC"/>
    <property type="match status" value="1"/>
</dbReference>
<feature type="region of interest" description="Disordered" evidence="4">
    <location>
        <begin position="66"/>
        <end position="89"/>
    </location>
</feature>
<keyword evidence="8" id="KW-1185">Reference proteome</keyword>
<proteinExistence type="predicted"/>
<evidence type="ECO:0000259" key="6">
    <source>
        <dbReference type="PROSITE" id="PS50110"/>
    </source>
</evidence>
<dbReference type="OrthoDB" id="204659at2759"/>
<dbReference type="SUPFAM" id="SSF46894">
    <property type="entry name" value="C-terminal effector domain of the bipartite response regulators"/>
    <property type="match status" value="1"/>
</dbReference>
<dbReference type="EMBL" id="KV784364">
    <property type="protein sequence ID" value="OEU12753.1"/>
    <property type="molecule type" value="Genomic_DNA"/>
</dbReference>
<keyword evidence="1 3" id="KW-0597">Phosphoprotein</keyword>
<dbReference type="Proteomes" id="UP000095751">
    <property type="component" value="Unassembled WGS sequence"/>
</dbReference>
<dbReference type="InterPro" id="IPR016032">
    <property type="entry name" value="Sig_transdc_resp-reg_C-effctor"/>
</dbReference>
<dbReference type="SMART" id="SM00421">
    <property type="entry name" value="HTH_LUXR"/>
    <property type="match status" value="1"/>
</dbReference>
<name>A0A1E7F4G5_9STRA</name>
<evidence type="ECO:0000256" key="2">
    <source>
        <dbReference type="ARBA" id="ARBA00023125"/>
    </source>
</evidence>
<sequence length="267" mass="31015">MDLSNTDDDDDDDDNVFQRRNNQWIVLVDDEESIRLAVGDFLYDRGYDVTACSDSDSLLQLIIQSQEQQQKSQAKDNNGNKDNDDDDDFRIPDVIISDVRMPDSDQNGYELVELKVLLLPKLKNIPIILLTAKAMTEDRIKGYQCGADVVLPKPFSPEELLSIIDNLIEKKERRRNHNKLDEIKSIMTQNSSKMVERTDIVLSNKERQLIELLSDGYTKKEISKELSLRRDMKDDDLNRVLEKLYTKTDTQTRTELLRWARRVGYIN</sequence>
<gene>
    <name evidence="7" type="ORF">FRACYDRAFT_191298</name>
</gene>
<evidence type="ECO:0000256" key="1">
    <source>
        <dbReference type="ARBA" id="ARBA00022553"/>
    </source>
</evidence>
<dbReference type="KEGG" id="fcy:FRACYDRAFT_191298"/>
<dbReference type="SUPFAM" id="SSF52172">
    <property type="entry name" value="CheY-like"/>
    <property type="match status" value="1"/>
</dbReference>
<dbReference type="PANTHER" id="PTHR44591:SF3">
    <property type="entry name" value="RESPONSE REGULATORY DOMAIN-CONTAINING PROTEIN"/>
    <property type="match status" value="1"/>
</dbReference>
<dbReference type="GO" id="GO:0000160">
    <property type="term" value="P:phosphorelay signal transduction system"/>
    <property type="evidence" value="ECO:0007669"/>
    <property type="project" value="InterPro"/>
</dbReference>
<keyword evidence="2" id="KW-0238">DNA-binding</keyword>
<accession>A0A1E7F4G5</accession>
<dbReference type="GO" id="GO:0006355">
    <property type="term" value="P:regulation of DNA-templated transcription"/>
    <property type="evidence" value="ECO:0007669"/>
    <property type="project" value="InterPro"/>
</dbReference>
<dbReference type="InParanoid" id="A0A1E7F4G5"/>
<evidence type="ECO:0000313" key="7">
    <source>
        <dbReference type="EMBL" id="OEU12753.1"/>
    </source>
</evidence>
<dbReference type="InterPro" id="IPR036388">
    <property type="entry name" value="WH-like_DNA-bd_sf"/>
</dbReference>
<feature type="modified residue" description="4-aspartylphosphate" evidence="3">
    <location>
        <position position="98"/>
    </location>
</feature>
<feature type="domain" description="Response regulatory" evidence="6">
    <location>
        <begin position="24"/>
        <end position="168"/>
    </location>
</feature>
<dbReference type="InterPro" id="IPR011006">
    <property type="entry name" value="CheY-like_superfamily"/>
</dbReference>
<reference evidence="7 8" key="1">
    <citation type="submission" date="2016-09" db="EMBL/GenBank/DDBJ databases">
        <title>Extensive genetic diversity and differential bi-allelic expression allows diatom success in the polar Southern Ocean.</title>
        <authorList>
            <consortium name="DOE Joint Genome Institute"/>
            <person name="Mock T."/>
            <person name="Otillar R.P."/>
            <person name="Strauss J."/>
            <person name="Dupont C."/>
            <person name="Frickenhaus S."/>
            <person name="Maumus F."/>
            <person name="Mcmullan M."/>
            <person name="Sanges R."/>
            <person name="Schmutz J."/>
            <person name="Toseland A."/>
            <person name="Valas R."/>
            <person name="Veluchamy A."/>
            <person name="Ward B.J."/>
            <person name="Allen A."/>
            <person name="Barry K."/>
            <person name="Falciatore A."/>
            <person name="Ferrante M."/>
            <person name="Fortunato A.E."/>
            <person name="Gloeckner G."/>
            <person name="Gruber A."/>
            <person name="Hipkin R."/>
            <person name="Janech M."/>
            <person name="Kroth P."/>
            <person name="Leese F."/>
            <person name="Lindquist E."/>
            <person name="Lyon B.R."/>
            <person name="Martin J."/>
            <person name="Mayer C."/>
            <person name="Parker M."/>
            <person name="Quesneville H."/>
            <person name="Raymond J."/>
            <person name="Uhlig C."/>
            <person name="Valentin K.U."/>
            <person name="Worden A.Z."/>
            <person name="Armbrust E.V."/>
            <person name="Bowler C."/>
            <person name="Green B."/>
            <person name="Moulton V."/>
            <person name="Van Oosterhout C."/>
            <person name="Grigoriev I."/>
        </authorList>
    </citation>
    <scope>NUCLEOTIDE SEQUENCE [LARGE SCALE GENOMIC DNA]</scope>
    <source>
        <strain evidence="7 8">CCMP1102</strain>
    </source>
</reference>
<dbReference type="InterPro" id="IPR050595">
    <property type="entry name" value="Bact_response_regulator"/>
</dbReference>
<dbReference type="PROSITE" id="PS50110">
    <property type="entry name" value="RESPONSE_REGULATORY"/>
    <property type="match status" value="1"/>
</dbReference>
<dbReference type="InterPro" id="IPR001789">
    <property type="entry name" value="Sig_transdc_resp-reg_receiver"/>
</dbReference>
<dbReference type="Gene3D" id="1.10.10.10">
    <property type="entry name" value="Winged helix-like DNA-binding domain superfamily/Winged helix DNA-binding domain"/>
    <property type="match status" value="1"/>
</dbReference>
<evidence type="ECO:0000259" key="5">
    <source>
        <dbReference type="PROSITE" id="PS50043"/>
    </source>
</evidence>
<dbReference type="Gene3D" id="3.40.50.2300">
    <property type="match status" value="1"/>
</dbReference>
<dbReference type="InterPro" id="IPR000792">
    <property type="entry name" value="Tscrpt_reg_LuxR_C"/>
</dbReference>
<dbReference type="PROSITE" id="PS50043">
    <property type="entry name" value="HTH_LUXR_2"/>
    <property type="match status" value="1"/>
</dbReference>
<evidence type="ECO:0000256" key="4">
    <source>
        <dbReference type="SAM" id="MobiDB-lite"/>
    </source>
</evidence>
<feature type="domain" description="HTH luxR-type" evidence="5">
    <location>
        <begin position="195"/>
        <end position="264"/>
    </location>
</feature>
<feature type="compositionally biased region" description="Low complexity" evidence="4">
    <location>
        <begin position="66"/>
        <end position="77"/>
    </location>
</feature>
<dbReference type="AlphaFoldDB" id="A0A1E7F4G5"/>
<protein>
    <submittedName>
        <fullName evidence="7">CheY-like protein</fullName>
    </submittedName>
</protein>
<dbReference type="PANTHER" id="PTHR44591">
    <property type="entry name" value="STRESS RESPONSE REGULATOR PROTEIN 1"/>
    <property type="match status" value="1"/>
</dbReference>